<comment type="caution">
    <text evidence="1">The sequence shown here is derived from an EMBL/GenBank/DDBJ whole genome shotgun (WGS) entry which is preliminary data.</text>
</comment>
<dbReference type="EMBL" id="LNCU01000039">
    <property type="protein sequence ID" value="KWV58195.1"/>
    <property type="molecule type" value="Genomic_DNA"/>
</dbReference>
<evidence type="ECO:0000313" key="1">
    <source>
        <dbReference type="EMBL" id="KWV58195.1"/>
    </source>
</evidence>
<dbReference type="AlphaFoldDB" id="A0A109K011"/>
<name>A0A109K011_9BRAD</name>
<sequence>MQRPSRSHPSVFHHDKMISKAFDVSQIVADIDHRQRERFMHPLEERQNLLLGGAIEQGKRLIHHK</sequence>
<dbReference type="AntiFam" id="ANF00095">
    <property type="entry name" value="Shadow ORF (opposite ABC transporters)"/>
</dbReference>
<dbReference type="Proteomes" id="UP000057737">
    <property type="component" value="Unassembled WGS sequence"/>
</dbReference>
<proteinExistence type="predicted"/>
<evidence type="ECO:0000313" key="2">
    <source>
        <dbReference type="Proteomes" id="UP000057737"/>
    </source>
</evidence>
<gene>
    <name evidence="1" type="ORF">AS156_35930</name>
</gene>
<protein>
    <submittedName>
        <fullName evidence="1">Uncharacterized protein</fullName>
    </submittedName>
</protein>
<accession>A0A109K011</accession>
<reference evidence="1 2" key="1">
    <citation type="submission" date="2015-11" db="EMBL/GenBank/DDBJ databases">
        <title>Draft Genome Sequence of the Strain BR 10303 (Bradyrhizobium sp.) isolated from nodules of Centrolobium paraense.</title>
        <authorList>
            <person name="Zelli J.E."/>
            <person name="Simoes-Araujo J.L."/>
            <person name="Barauna A.C."/>
            <person name="Silva K."/>
        </authorList>
    </citation>
    <scope>NUCLEOTIDE SEQUENCE [LARGE SCALE GENOMIC DNA]</scope>
    <source>
        <strain evidence="1 2">BR 10303</strain>
    </source>
</reference>
<keyword evidence="2" id="KW-1185">Reference proteome</keyword>
<organism evidence="1 2">
    <name type="scientific">Bradyrhizobium macuxiense</name>
    <dbReference type="NCBI Taxonomy" id="1755647"/>
    <lineage>
        <taxon>Bacteria</taxon>
        <taxon>Pseudomonadati</taxon>
        <taxon>Pseudomonadota</taxon>
        <taxon>Alphaproteobacteria</taxon>
        <taxon>Hyphomicrobiales</taxon>
        <taxon>Nitrobacteraceae</taxon>
        <taxon>Bradyrhizobium</taxon>
    </lineage>
</organism>